<name>A0ABT5PLW0_9PSED</name>
<accession>A0ABT5PLW0</accession>
<proteinExistence type="predicted"/>
<gene>
    <name evidence="1" type="ORF">M5G18_07785</name>
</gene>
<sequence length="194" mass="21994">MSLNKDWQPGYGEIITWFAMDKNGLIAVMVNNCFGRLPSVLLDVLGLEAQLDRINEFMWEESSDFFDYPESKAGRTLLDMYSFRRYRNAHSRKDVQLIVSERSGSDKKLSEYSIPSIKGFYIYHAVESSVPGEDYPVGCKEDTVAGDYFRFLVPTVHAGVEDFPEELRSLVVVSDTLDFTSDKIIASGSIDLVF</sequence>
<dbReference type="Proteomes" id="UP001150531">
    <property type="component" value="Unassembled WGS sequence"/>
</dbReference>
<dbReference type="RefSeq" id="WP_273897407.1">
    <property type="nucleotide sequence ID" value="NZ_JAMDGS010000005.1"/>
</dbReference>
<dbReference type="EMBL" id="JAMDGS010000005">
    <property type="protein sequence ID" value="MDD1124487.1"/>
    <property type="molecule type" value="Genomic_DNA"/>
</dbReference>
<evidence type="ECO:0000313" key="1">
    <source>
        <dbReference type="EMBL" id="MDD1124487.1"/>
    </source>
</evidence>
<evidence type="ECO:0000313" key="2">
    <source>
        <dbReference type="Proteomes" id="UP001150531"/>
    </source>
</evidence>
<organism evidence="1 2">
    <name type="scientific">Pseudomonas aphyarum</name>
    <dbReference type="NCBI Taxonomy" id="2942629"/>
    <lineage>
        <taxon>Bacteria</taxon>
        <taxon>Pseudomonadati</taxon>
        <taxon>Pseudomonadota</taxon>
        <taxon>Gammaproteobacteria</taxon>
        <taxon>Pseudomonadales</taxon>
        <taxon>Pseudomonadaceae</taxon>
        <taxon>Pseudomonas</taxon>
    </lineage>
</organism>
<reference evidence="1" key="1">
    <citation type="submission" date="2022-05" db="EMBL/GenBank/DDBJ databases">
        <title>Novel Pseudomonas spp. Isolated from a Rainbow Trout Aquaculture Facility.</title>
        <authorList>
            <person name="Testerman T."/>
            <person name="Graf J."/>
        </authorList>
    </citation>
    <scope>NUCLEOTIDE SEQUENCE</scope>
    <source>
        <strain evidence="1">ID386</strain>
    </source>
</reference>
<protein>
    <submittedName>
        <fullName evidence="1">Uncharacterized protein</fullName>
    </submittedName>
</protein>
<keyword evidence="2" id="KW-1185">Reference proteome</keyword>
<comment type="caution">
    <text evidence="1">The sequence shown here is derived from an EMBL/GenBank/DDBJ whole genome shotgun (WGS) entry which is preliminary data.</text>
</comment>